<dbReference type="EMBL" id="LR798376">
    <property type="protein sequence ID" value="CAB5227388.1"/>
    <property type="molecule type" value="Genomic_DNA"/>
</dbReference>
<gene>
    <name evidence="1" type="ORF">UFOVP1077_10</name>
    <name evidence="2" type="ORF">UFOVP1316_53</name>
    <name evidence="3" type="ORF">UFOVP1428_7</name>
    <name evidence="4" type="ORF">UFOVP1526_37</name>
</gene>
<evidence type="ECO:0000313" key="1">
    <source>
        <dbReference type="EMBL" id="CAB4182537.1"/>
    </source>
</evidence>
<protein>
    <recommendedName>
        <fullName evidence="5">Lipoprotein</fullName>
    </recommendedName>
</protein>
<proteinExistence type="predicted"/>
<accession>A0A6J5RVK5</accession>
<dbReference type="EMBL" id="LR797268">
    <property type="protein sequence ID" value="CAB4198156.1"/>
    <property type="molecule type" value="Genomic_DNA"/>
</dbReference>
<dbReference type="PROSITE" id="PS51257">
    <property type="entry name" value="PROKAR_LIPOPROTEIN"/>
    <property type="match status" value="1"/>
</dbReference>
<sequence>MKRFFALFATMFLLTGCATLQSNEPVAKLTIQVGVMKYVEAAPDRAVRAARVVDVVTQAKTLVDLNEVTLADVQAAVLVRLRASGLQPSDLILASALLDIVSNELNVKIGGGVLSADQKVTVNNVLGWVSQAASFY</sequence>
<name>A0A6J5RVK5_9CAUD</name>
<reference evidence="2" key="1">
    <citation type="submission" date="2020-05" db="EMBL/GenBank/DDBJ databases">
        <authorList>
            <person name="Chiriac C."/>
            <person name="Salcher M."/>
            <person name="Ghai R."/>
            <person name="Kavagutti S V."/>
        </authorList>
    </citation>
    <scope>NUCLEOTIDE SEQUENCE</scope>
</reference>
<dbReference type="EMBL" id="LR797374">
    <property type="protein sequence ID" value="CAB4211333.1"/>
    <property type="molecule type" value="Genomic_DNA"/>
</dbReference>
<evidence type="ECO:0000313" key="3">
    <source>
        <dbReference type="EMBL" id="CAB4211333.1"/>
    </source>
</evidence>
<evidence type="ECO:0008006" key="5">
    <source>
        <dbReference type="Google" id="ProtNLM"/>
    </source>
</evidence>
<dbReference type="EMBL" id="LR797030">
    <property type="protein sequence ID" value="CAB4182537.1"/>
    <property type="molecule type" value="Genomic_DNA"/>
</dbReference>
<evidence type="ECO:0000313" key="2">
    <source>
        <dbReference type="EMBL" id="CAB4198156.1"/>
    </source>
</evidence>
<organism evidence="2">
    <name type="scientific">uncultured Caudovirales phage</name>
    <dbReference type="NCBI Taxonomy" id="2100421"/>
    <lineage>
        <taxon>Viruses</taxon>
        <taxon>Duplodnaviria</taxon>
        <taxon>Heunggongvirae</taxon>
        <taxon>Uroviricota</taxon>
        <taxon>Caudoviricetes</taxon>
        <taxon>Peduoviridae</taxon>
        <taxon>Maltschvirus</taxon>
        <taxon>Maltschvirus maltsch</taxon>
    </lineage>
</organism>
<evidence type="ECO:0000313" key="4">
    <source>
        <dbReference type="EMBL" id="CAB5227388.1"/>
    </source>
</evidence>